<gene>
    <name evidence="4" type="ORF">IPP15_05045</name>
</gene>
<feature type="domain" description="NmrA-like" evidence="3">
    <location>
        <begin position="3"/>
        <end position="302"/>
    </location>
</feature>
<organism evidence="4 5">
    <name type="scientific">Candidatus Opimibacter skivensis</name>
    <dbReference type="NCBI Taxonomy" id="2982028"/>
    <lineage>
        <taxon>Bacteria</taxon>
        <taxon>Pseudomonadati</taxon>
        <taxon>Bacteroidota</taxon>
        <taxon>Saprospiria</taxon>
        <taxon>Saprospirales</taxon>
        <taxon>Saprospiraceae</taxon>
        <taxon>Candidatus Opimibacter</taxon>
    </lineage>
</organism>
<evidence type="ECO:0000256" key="1">
    <source>
        <dbReference type="ARBA" id="ARBA00006328"/>
    </source>
</evidence>
<dbReference type="InterPro" id="IPR008030">
    <property type="entry name" value="NmrA-like"/>
</dbReference>
<dbReference type="SUPFAM" id="SSF51735">
    <property type="entry name" value="NAD(P)-binding Rossmann-fold domains"/>
    <property type="match status" value="1"/>
</dbReference>
<proteinExistence type="inferred from homology"/>
<dbReference type="InterPro" id="IPR036291">
    <property type="entry name" value="NAD(P)-bd_dom_sf"/>
</dbReference>
<sequence length="316" mass="34848">MTQKKIIAVFGATGAQGGGLAKAILQDPNSEFAVRVITRNTESDKAQELAAMGAEVVSADVDDKASMVRALQGAYGAFFVTFFWSHFSPETEGKHAKDMADAAKEASIKHAIWSTLEDTRRWVPLDDNRMPTLQGKYKVPHFDGKGESDHYFTDAGVPTTFMLASYYWDNLIHFGMGPKKGPDGTLAITFPMGDKKMAGIGSDDIGKCAYGIFKKGPQMIGKTIGIAGEQLSLQDMAAALSKALGQEVKYNEVTPEMYRSFGFPGADDLGNMFQFYRDFDEVCNRTRDVNFSRELNPELKSFDMWLAQNANRIPLE</sequence>
<dbReference type="Gene3D" id="3.40.50.720">
    <property type="entry name" value="NAD(P)-binding Rossmann-like Domain"/>
    <property type="match status" value="1"/>
</dbReference>
<dbReference type="InterPro" id="IPR051164">
    <property type="entry name" value="NmrA-like_oxidored"/>
</dbReference>
<comment type="caution">
    <text evidence="4">The sequence shown here is derived from an EMBL/GenBank/DDBJ whole genome shotgun (WGS) entry which is preliminary data.</text>
</comment>
<name>A0A9D7SR75_9BACT</name>
<accession>A0A9D7SR75</accession>
<comment type="similarity">
    <text evidence="1">Belongs to the NmrA-type oxidoreductase family.</text>
</comment>
<evidence type="ECO:0000259" key="3">
    <source>
        <dbReference type="Pfam" id="PF05368"/>
    </source>
</evidence>
<protein>
    <submittedName>
        <fullName evidence="4">NmrA/HSCARG family protein</fullName>
    </submittedName>
</protein>
<evidence type="ECO:0000256" key="2">
    <source>
        <dbReference type="ARBA" id="ARBA00022857"/>
    </source>
</evidence>
<dbReference type="Proteomes" id="UP000808337">
    <property type="component" value="Unassembled WGS sequence"/>
</dbReference>
<evidence type="ECO:0000313" key="5">
    <source>
        <dbReference type="Proteomes" id="UP000808337"/>
    </source>
</evidence>
<evidence type="ECO:0000313" key="4">
    <source>
        <dbReference type="EMBL" id="MBK9981780.1"/>
    </source>
</evidence>
<dbReference type="PANTHER" id="PTHR42748:SF7">
    <property type="entry name" value="NMRA LIKE REDOX SENSOR 1-RELATED"/>
    <property type="match status" value="1"/>
</dbReference>
<dbReference type="Pfam" id="PF05368">
    <property type="entry name" value="NmrA"/>
    <property type="match status" value="1"/>
</dbReference>
<dbReference type="EMBL" id="JADKGY010000001">
    <property type="protein sequence ID" value="MBK9981780.1"/>
    <property type="molecule type" value="Genomic_DNA"/>
</dbReference>
<dbReference type="CDD" id="cd05251">
    <property type="entry name" value="NmrA_like_SDR_a"/>
    <property type="match status" value="1"/>
</dbReference>
<keyword evidence="2" id="KW-0521">NADP</keyword>
<dbReference type="AlphaFoldDB" id="A0A9D7SR75"/>
<dbReference type="PANTHER" id="PTHR42748">
    <property type="entry name" value="NITROGEN METABOLITE REPRESSION PROTEIN NMRA FAMILY MEMBER"/>
    <property type="match status" value="1"/>
</dbReference>
<dbReference type="Gene3D" id="3.90.25.10">
    <property type="entry name" value="UDP-galactose 4-epimerase, domain 1"/>
    <property type="match status" value="1"/>
</dbReference>
<reference evidence="4 5" key="1">
    <citation type="submission" date="2020-10" db="EMBL/GenBank/DDBJ databases">
        <title>Connecting structure to function with the recovery of over 1000 high-quality activated sludge metagenome-assembled genomes encoding full-length rRNA genes using long-read sequencing.</title>
        <authorList>
            <person name="Singleton C.M."/>
            <person name="Petriglieri F."/>
            <person name="Kristensen J.M."/>
            <person name="Kirkegaard R.H."/>
            <person name="Michaelsen T.Y."/>
            <person name="Andersen M.H."/>
            <person name="Karst S.M."/>
            <person name="Dueholm M.S."/>
            <person name="Nielsen P.H."/>
            <person name="Albertsen M."/>
        </authorList>
    </citation>
    <scope>NUCLEOTIDE SEQUENCE [LARGE SCALE GENOMIC DNA]</scope>
    <source>
        <strain evidence="4">Ribe_18-Q3-R11-54_MAXAC.273</strain>
    </source>
</reference>